<evidence type="ECO:0000256" key="3">
    <source>
        <dbReference type="ARBA" id="ARBA00023065"/>
    </source>
</evidence>
<dbReference type="AlphaFoldDB" id="A5GCR0"/>
<dbReference type="KEGG" id="gur:Gura_0421"/>
<comment type="similarity">
    <text evidence="1">Belongs to the V-ATPase F subunit family.</text>
</comment>
<dbReference type="Gene3D" id="3.40.50.10580">
    <property type="entry name" value="ATPase, V1 complex, subunit F"/>
    <property type="match status" value="1"/>
</dbReference>
<name>A5GCR0_GEOUR</name>
<dbReference type="Proteomes" id="UP000006695">
    <property type="component" value="Chromosome"/>
</dbReference>
<gene>
    <name evidence="4" type="ordered locus">Gura_0421</name>
</gene>
<dbReference type="GO" id="GO:0046961">
    <property type="term" value="F:proton-transporting ATPase activity, rotational mechanism"/>
    <property type="evidence" value="ECO:0007669"/>
    <property type="project" value="InterPro"/>
</dbReference>
<dbReference type="InterPro" id="IPR036906">
    <property type="entry name" value="ATPase_V1_fsu_sf"/>
</dbReference>
<accession>A5GCR0</accession>
<organism evidence="4 5">
    <name type="scientific">Geotalea uraniireducens (strain Rf4)</name>
    <name type="common">Geobacter uraniireducens</name>
    <dbReference type="NCBI Taxonomy" id="351605"/>
    <lineage>
        <taxon>Bacteria</taxon>
        <taxon>Pseudomonadati</taxon>
        <taxon>Thermodesulfobacteriota</taxon>
        <taxon>Desulfuromonadia</taxon>
        <taxon>Geobacterales</taxon>
        <taxon>Geobacteraceae</taxon>
        <taxon>Geotalea</taxon>
    </lineage>
</organism>
<keyword evidence="5" id="KW-1185">Reference proteome</keyword>
<evidence type="ECO:0000313" key="4">
    <source>
        <dbReference type="EMBL" id="ABQ24637.1"/>
    </source>
</evidence>
<dbReference type="HOGENOM" id="CLU_135754_2_0_7"/>
<reference evidence="4 5" key="1">
    <citation type="submission" date="2007-05" db="EMBL/GenBank/DDBJ databases">
        <title>Complete sequence of Geobacter uraniireducens Rf4.</title>
        <authorList>
            <consortium name="US DOE Joint Genome Institute"/>
            <person name="Copeland A."/>
            <person name="Lucas S."/>
            <person name="Lapidus A."/>
            <person name="Barry K."/>
            <person name="Detter J.C."/>
            <person name="Glavina del Rio T."/>
            <person name="Hammon N."/>
            <person name="Israni S."/>
            <person name="Dalin E."/>
            <person name="Tice H."/>
            <person name="Pitluck S."/>
            <person name="Chertkov O."/>
            <person name="Brettin T."/>
            <person name="Bruce D."/>
            <person name="Han C."/>
            <person name="Schmutz J."/>
            <person name="Larimer F."/>
            <person name="Land M."/>
            <person name="Hauser L."/>
            <person name="Kyrpides N."/>
            <person name="Mikhailova N."/>
            <person name="Shelobolina E."/>
            <person name="Aklujkar M."/>
            <person name="Lovley D."/>
            <person name="Richardson P."/>
        </authorList>
    </citation>
    <scope>NUCLEOTIDE SEQUENCE [LARGE SCALE GENOMIC DNA]</scope>
    <source>
        <strain evidence="4 5">Rf4</strain>
    </source>
</reference>
<keyword evidence="3" id="KW-0406">Ion transport</keyword>
<dbReference type="SUPFAM" id="SSF159468">
    <property type="entry name" value="AtpF-like"/>
    <property type="match status" value="1"/>
</dbReference>
<protein>
    <submittedName>
        <fullName evidence="4">Vacuolar H+-transporting two-sector ATPase, F subunit</fullName>
    </submittedName>
</protein>
<proteinExistence type="inferred from homology"/>
<dbReference type="RefSeq" id="WP_011937363.1">
    <property type="nucleotide sequence ID" value="NC_009483.1"/>
</dbReference>
<dbReference type="InterPro" id="IPR008218">
    <property type="entry name" value="ATPase_V1-cplx_f_g_su"/>
</dbReference>
<dbReference type="OrthoDB" id="5396688at2"/>
<dbReference type="EMBL" id="CP000698">
    <property type="protein sequence ID" value="ABQ24637.1"/>
    <property type="molecule type" value="Genomic_DNA"/>
</dbReference>
<sequence length="106" mass="11923">MKNITFITPREARYGFGLSGAVQHCVAPEDAEGVLRQVLADPDSGVVVIDERLLAGIDETRFREMEQRWYGILLVLPAPGKAEAEEEDYALRLIRRAVGYHVRLQV</sequence>
<dbReference type="Pfam" id="PF01990">
    <property type="entry name" value="ATP-synt_F"/>
    <property type="match status" value="1"/>
</dbReference>
<evidence type="ECO:0000313" key="5">
    <source>
        <dbReference type="Proteomes" id="UP000006695"/>
    </source>
</evidence>
<keyword evidence="2" id="KW-0813">Transport</keyword>
<evidence type="ECO:0000256" key="1">
    <source>
        <dbReference type="ARBA" id="ARBA00010148"/>
    </source>
</evidence>
<evidence type="ECO:0000256" key="2">
    <source>
        <dbReference type="ARBA" id="ARBA00022448"/>
    </source>
</evidence>
<dbReference type="STRING" id="351605.Gura_0421"/>